<feature type="domain" description="ABC transmembrane type-1" evidence="9">
    <location>
        <begin position="36"/>
        <end position="334"/>
    </location>
</feature>
<keyword evidence="4 10" id="KW-0067">ATP-binding</keyword>
<evidence type="ECO:0000256" key="1">
    <source>
        <dbReference type="ARBA" id="ARBA00022448"/>
    </source>
</evidence>
<comment type="caution">
    <text evidence="10">The sequence shown here is derived from an EMBL/GenBank/DDBJ whole genome shotgun (WGS) entry which is preliminary data.</text>
</comment>
<dbReference type="Pfam" id="PF00005">
    <property type="entry name" value="ABC_tran"/>
    <property type="match status" value="1"/>
</dbReference>
<dbReference type="PROSITE" id="PS50929">
    <property type="entry name" value="ABC_TM1F"/>
    <property type="match status" value="1"/>
</dbReference>
<sequence>MIKIQVGREFIENVWKLTKSYWQSEEKRKAFLLLGAIILLTLGVVYMLVQLNSWNNAFYNALQNYQSEAIFAELMRFTWLAFIYIILAVYSYYLQQVLVVNWRRWLTNRYIDEWMKNKTYYRLQMFGVGTDNPDQRISEDVRLFVEMTIKFSIGILKALCTLISFVFILWNLSGPLDFKIANINIHVEGYLVWVALAYSILGTWITHLVGRKLVGLNFVQQRYEADFRFSMMRMRENSESVAFYGGETQESGVFKKRFGLLLDNFWHIIQKQKQLVWINSGYSQIAIIFPFVVTIPRYLTKQITLGGLMQISTAFGRVQDSLSYFVDMYASIAEWQAVVDRLTGFGLHMQEVHSENPQINLQREFASDNKIIMENLEVGLPNGRVILNNVNVILKPGTNVLIKGLSGSGKSTLLRAIAGIWPYVRGKIIMPVRDDIMFIPQKPYLPLGTLREAVLYPGTQSRNNTELAILMNECHIGYLIKDLDIIADWSHVLSVGEQQRLAFVRTLIYKPNWLFLDEATSALDEETEAAMYKLVAKNLPQTTFVSVGHRSSVNKFHGLEMYLEKSTGQLSLKSNCY</sequence>
<keyword evidence="6 7" id="KW-0472">Membrane</keyword>
<reference evidence="10" key="1">
    <citation type="submission" date="2019-08" db="EMBL/GenBank/DDBJ databases">
        <authorList>
            <person name="Kucharzyk K."/>
            <person name="Murdoch R.W."/>
            <person name="Higgins S."/>
            <person name="Loffler F."/>
        </authorList>
    </citation>
    <scope>NUCLEOTIDE SEQUENCE</scope>
</reference>
<evidence type="ECO:0000256" key="4">
    <source>
        <dbReference type="ARBA" id="ARBA00022840"/>
    </source>
</evidence>
<proteinExistence type="predicted"/>
<evidence type="ECO:0000259" key="8">
    <source>
        <dbReference type="PROSITE" id="PS50893"/>
    </source>
</evidence>
<protein>
    <submittedName>
        <fullName evidence="10">Inner membrane ABC transporter ATP-binding protein YddA</fullName>
    </submittedName>
</protein>
<dbReference type="PANTHER" id="PTHR11384:SF59">
    <property type="entry name" value="LYSOSOMAL COBALAMIN TRANSPORTER ABCD4"/>
    <property type="match status" value="1"/>
</dbReference>
<dbReference type="InterPro" id="IPR003439">
    <property type="entry name" value="ABC_transporter-like_ATP-bd"/>
</dbReference>
<dbReference type="SMART" id="SM00382">
    <property type="entry name" value="AAA"/>
    <property type="match status" value="1"/>
</dbReference>
<keyword evidence="2 7" id="KW-0812">Transmembrane</keyword>
<dbReference type="Gene3D" id="3.40.50.300">
    <property type="entry name" value="P-loop containing nucleotide triphosphate hydrolases"/>
    <property type="match status" value="1"/>
</dbReference>
<dbReference type="PROSITE" id="PS50893">
    <property type="entry name" value="ABC_TRANSPORTER_2"/>
    <property type="match status" value="1"/>
</dbReference>
<dbReference type="GO" id="GO:0016887">
    <property type="term" value="F:ATP hydrolysis activity"/>
    <property type="evidence" value="ECO:0007669"/>
    <property type="project" value="InterPro"/>
</dbReference>
<feature type="transmembrane region" description="Helical" evidence="7">
    <location>
        <begin position="190"/>
        <end position="210"/>
    </location>
</feature>
<feature type="transmembrane region" description="Helical" evidence="7">
    <location>
        <begin position="30"/>
        <end position="49"/>
    </location>
</feature>
<feature type="domain" description="ABC transporter" evidence="8">
    <location>
        <begin position="371"/>
        <end position="575"/>
    </location>
</feature>
<dbReference type="InterPro" id="IPR011527">
    <property type="entry name" value="ABC1_TM_dom"/>
</dbReference>
<evidence type="ECO:0000256" key="6">
    <source>
        <dbReference type="ARBA" id="ARBA00023136"/>
    </source>
</evidence>
<dbReference type="EMBL" id="VSSQ01000400">
    <property type="protein sequence ID" value="MPL93697.1"/>
    <property type="molecule type" value="Genomic_DNA"/>
</dbReference>
<gene>
    <name evidence="10" type="primary">yddA_1</name>
    <name evidence="10" type="ORF">SDC9_39839</name>
</gene>
<organism evidence="10">
    <name type="scientific">bioreactor metagenome</name>
    <dbReference type="NCBI Taxonomy" id="1076179"/>
    <lineage>
        <taxon>unclassified sequences</taxon>
        <taxon>metagenomes</taxon>
        <taxon>ecological metagenomes</taxon>
    </lineage>
</organism>
<dbReference type="SUPFAM" id="SSF52540">
    <property type="entry name" value="P-loop containing nucleoside triphosphate hydrolases"/>
    <property type="match status" value="1"/>
</dbReference>
<name>A0A644VR02_9ZZZZ</name>
<feature type="transmembrane region" description="Helical" evidence="7">
    <location>
        <begin position="151"/>
        <end position="170"/>
    </location>
</feature>
<dbReference type="InterPro" id="IPR027417">
    <property type="entry name" value="P-loop_NTPase"/>
</dbReference>
<dbReference type="Gene3D" id="1.20.1560.10">
    <property type="entry name" value="ABC transporter type 1, transmembrane domain"/>
    <property type="match status" value="1"/>
</dbReference>
<evidence type="ECO:0000256" key="7">
    <source>
        <dbReference type="SAM" id="Phobius"/>
    </source>
</evidence>
<feature type="transmembrane region" description="Helical" evidence="7">
    <location>
        <begin position="275"/>
        <end position="293"/>
    </location>
</feature>
<dbReference type="InterPro" id="IPR003593">
    <property type="entry name" value="AAA+_ATPase"/>
</dbReference>
<evidence type="ECO:0000259" key="9">
    <source>
        <dbReference type="PROSITE" id="PS50929"/>
    </source>
</evidence>
<keyword evidence="1" id="KW-0813">Transport</keyword>
<accession>A0A644VR02</accession>
<dbReference type="AlphaFoldDB" id="A0A644VR02"/>
<dbReference type="GO" id="GO:0005886">
    <property type="term" value="C:plasma membrane"/>
    <property type="evidence" value="ECO:0007669"/>
    <property type="project" value="TreeGrafter"/>
</dbReference>
<dbReference type="PANTHER" id="PTHR11384">
    <property type="entry name" value="ATP-BINDING CASSETTE, SUB-FAMILY D MEMBER"/>
    <property type="match status" value="1"/>
</dbReference>
<dbReference type="CDD" id="cd03223">
    <property type="entry name" value="ABCD_peroxisomal_ALDP"/>
    <property type="match status" value="1"/>
</dbReference>
<dbReference type="PROSITE" id="PS00211">
    <property type="entry name" value="ABC_TRANSPORTER_1"/>
    <property type="match status" value="1"/>
</dbReference>
<keyword evidence="3" id="KW-0547">Nucleotide-binding</keyword>
<evidence type="ECO:0000313" key="10">
    <source>
        <dbReference type="EMBL" id="MPL93697.1"/>
    </source>
</evidence>
<dbReference type="InterPro" id="IPR036640">
    <property type="entry name" value="ABC1_TM_sf"/>
</dbReference>
<dbReference type="SUPFAM" id="SSF90123">
    <property type="entry name" value="ABC transporter transmembrane region"/>
    <property type="match status" value="1"/>
</dbReference>
<evidence type="ECO:0000256" key="5">
    <source>
        <dbReference type="ARBA" id="ARBA00022989"/>
    </source>
</evidence>
<evidence type="ECO:0000256" key="2">
    <source>
        <dbReference type="ARBA" id="ARBA00022692"/>
    </source>
</evidence>
<dbReference type="InterPro" id="IPR050835">
    <property type="entry name" value="ABC_transporter_sub-D"/>
</dbReference>
<feature type="transmembrane region" description="Helical" evidence="7">
    <location>
        <begin position="69"/>
        <end position="94"/>
    </location>
</feature>
<dbReference type="InterPro" id="IPR017871">
    <property type="entry name" value="ABC_transporter-like_CS"/>
</dbReference>
<evidence type="ECO:0000256" key="3">
    <source>
        <dbReference type="ARBA" id="ARBA00022741"/>
    </source>
</evidence>
<dbReference type="GO" id="GO:0005524">
    <property type="term" value="F:ATP binding"/>
    <property type="evidence" value="ECO:0007669"/>
    <property type="project" value="UniProtKB-KW"/>
</dbReference>
<dbReference type="Pfam" id="PF06472">
    <property type="entry name" value="ABC_membrane_2"/>
    <property type="match status" value="1"/>
</dbReference>
<dbReference type="GO" id="GO:0140359">
    <property type="term" value="F:ABC-type transporter activity"/>
    <property type="evidence" value="ECO:0007669"/>
    <property type="project" value="InterPro"/>
</dbReference>
<keyword evidence="5 7" id="KW-1133">Transmembrane helix</keyword>